<dbReference type="Pfam" id="PF07522">
    <property type="entry name" value="DRMBL"/>
    <property type="match status" value="1"/>
</dbReference>
<dbReference type="GO" id="GO:0036297">
    <property type="term" value="P:interstrand cross-link repair"/>
    <property type="evidence" value="ECO:0007669"/>
    <property type="project" value="TreeGrafter"/>
</dbReference>
<accession>A0AAQ3Q390</accession>
<dbReference type="InterPro" id="IPR011084">
    <property type="entry name" value="DRMBL"/>
</dbReference>
<reference evidence="7 8" key="1">
    <citation type="submission" date="2023-10" db="EMBL/GenBank/DDBJ databases">
        <title>Chromosome-scale genome assembly provides insights into flower coloration mechanisms of Canna indica.</title>
        <authorList>
            <person name="Li C."/>
        </authorList>
    </citation>
    <scope>NUCLEOTIDE SEQUENCE [LARGE SCALE GENOMIC DNA]</scope>
    <source>
        <tissue evidence="7">Flower</tissue>
    </source>
</reference>
<dbReference type="Gene3D" id="3.60.15.10">
    <property type="entry name" value="Ribonuclease Z/Hydroxyacylglutathione hydrolase-like"/>
    <property type="match status" value="1"/>
</dbReference>
<feature type="domain" description="DNA repair metallo-beta-lactamase" evidence="6">
    <location>
        <begin position="226"/>
        <end position="333"/>
    </location>
</feature>
<evidence type="ECO:0000256" key="1">
    <source>
        <dbReference type="ARBA" id="ARBA00004123"/>
    </source>
</evidence>
<dbReference type="EMBL" id="CP136890">
    <property type="protein sequence ID" value="WOK94599.1"/>
    <property type="molecule type" value="Genomic_DNA"/>
</dbReference>
<dbReference type="SUPFAM" id="SSF56281">
    <property type="entry name" value="Metallo-hydrolase/oxidoreductase"/>
    <property type="match status" value="1"/>
</dbReference>
<dbReference type="FunFam" id="3.60.15.10:FF:000039">
    <property type="entry name" value="DNA repair metallo-beta-lactamase family protein"/>
    <property type="match status" value="1"/>
</dbReference>
<proteinExistence type="inferred from homology"/>
<gene>
    <name evidence="7" type="ORF">Cni_G03304</name>
</gene>
<dbReference type="Proteomes" id="UP001327560">
    <property type="component" value="Chromosome 1"/>
</dbReference>
<dbReference type="GO" id="GO:0005634">
    <property type="term" value="C:nucleus"/>
    <property type="evidence" value="ECO:0007669"/>
    <property type="project" value="UniProtKB-SubCell"/>
</dbReference>
<evidence type="ECO:0000256" key="4">
    <source>
        <dbReference type="ARBA" id="ARBA00023204"/>
    </source>
</evidence>
<name>A0AAQ3Q390_9LILI</name>
<organism evidence="7 8">
    <name type="scientific">Canna indica</name>
    <name type="common">Indian-shot</name>
    <dbReference type="NCBI Taxonomy" id="4628"/>
    <lineage>
        <taxon>Eukaryota</taxon>
        <taxon>Viridiplantae</taxon>
        <taxon>Streptophyta</taxon>
        <taxon>Embryophyta</taxon>
        <taxon>Tracheophyta</taxon>
        <taxon>Spermatophyta</taxon>
        <taxon>Magnoliopsida</taxon>
        <taxon>Liliopsida</taxon>
        <taxon>Zingiberales</taxon>
        <taxon>Cannaceae</taxon>
        <taxon>Canna</taxon>
    </lineage>
</organism>
<evidence type="ECO:0000256" key="5">
    <source>
        <dbReference type="ARBA" id="ARBA00023242"/>
    </source>
</evidence>
<evidence type="ECO:0000256" key="3">
    <source>
        <dbReference type="ARBA" id="ARBA00022763"/>
    </source>
</evidence>
<dbReference type="AlphaFoldDB" id="A0AAQ3Q390"/>
<evidence type="ECO:0000313" key="7">
    <source>
        <dbReference type="EMBL" id="WOK94599.1"/>
    </source>
</evidence>
<protein>
    <submittedName>
        <fullName evidence="7">Protein artemis</fullName>
    </submittedName>
</protein>
<dbReference type="PANTHER" id="PTHR23240">
    <property type="entry name" value="DNA CROSS-LINK REPAIR PROTEIN PSO2/SNM1-RELATED"/>
    <property type="match status" value="1"/>
</dbReference>
<dbReference type="FunFam" id="3.40.50.12650:FF:000005">
    <property type="entry name" value="DNA repair metallo-beta-lactamase family protein"/>
    <property type="match status" value="1"/>
</dbReference>
<dbReference type="PANTHER" id="PTHR23240:SF31">
    <property type="entry name" value="DNA REPAIR METALLO-BETA-LACTAMASE FAMILY PROTEIN"/>
    <property type="match status" value="1"/>
</dbReference>
<evidence type="ECO:0000256" key="2">
    <source>
        <dbReference type="ARBA" id="ARBA00010304"/>
    </source>
</evidence>
<evidence type="ECO:0000313" key="8">
    <source>
        <dbReference type="Proteomes" id="UP001327560"/>
    </source>
</evidence>
<sequence length="631" mass="70133">MPIEMPRGLPFSVDTWTPASDRKRHHFLTHAHKDHLAGIVAHAYRPIYATRLTKTLALHYHPQLDDSLFVEIEVGGSVVVDDPDGAFTVTAVDANHCPGAVMFLFEGGFGNILHTGDCRLTPDCLQNLPMKYIVKKGRGSECHLDYLFLDCTFSKCYLKMPINESAVQQVISCIWKHPNAPVVYLSCDLLGREQILVEVSKTFGSKIFVDKSENPDFFYSLLLAAPEILSEDASSRFRLLGLPRLYEKANEELAKARANLQPEPLFIRPSAQWYATNPDRNKSKRRNTCPAEAERDEVGVWHVCHTMHSSREELESALQFLKPQWVISTTPPSRAMDLDYVKNNCYKTNLSSDDPLWKLLKGFNEKSTPTPAASETPRNNSTPTSVIEVSTATMINQLQTETKSGNQSELKLDLSPPFTLFGRARLGIKDSDNIGANTIVNKESEKNCAQHNTEKQRSSCLGGESACSIELSPSEDTVTDQPSSLVVEKVVEQLSDRLEDGDNRTDSSVGCSRNLGISDASIEESETVNKDLNNITESDDERMNTSFTKLSKGLSFSEPYLGGQIDIKKDTLSIGSSSAFNPSLRKLYRSMNVPVPRPLPSLTDLLENCKRAKNNAGSSNTRLRDCYTPTS</sequence>
<comment type="subcellular location">
    <subcellularLocation>
        <location evidence="1">Nucleus</location>
    </subcellularLocation>
</comment>
<keyword evidence="8" id="KW-1185">Reference proteome</keyword>
<dbReference type="GO" id="GO:0035312">
    <property type="term" value="F:5'-3' DNA exonuclease activity"/>
    <property type="evidence" value="ECO:0007669"/>
    <property type="project" value="TreeGrafter"/>
</dbReference>
<dbReference type="Gene3D" id="3.40.50.12650">
    <property type="match status" value="1"/>
</dbReference>
<keyword evidence="3" id="KW-0227">DNA damage</keyword>
<comment type="similarity">
    <text evidence="2">Belongs to the DNA repair metallo-beta-lactamase (DRMBL) family.</text>
</comment>
<dbReference type="GO" id="GO:0003684">
    <property type="term" value="F:damaged DNA binding"/>
    <property type="evidence" value="ECO:0007669"/>
    <property type="project" value="TreeGrafter"/>
</dbReference>
<evidence type="ECO:0000259" key="6">
    <source>
        <dbReference type="Pfam" id="PF07522"/>
    </source>
</evidence>
<dbReference type="InterPro" id="IPR036866">
    <property type="entry name" value="RibonucZ/Hydroxyglut_hydro"/>
</dbReference>
<keyword evidence="4" id="KW-0234">DNA repair</keyword>
<dbReference type="GO" id="GO:0006303">
    <property type="term" value="P:double-strand break repair via nonhomologous end joining"/>
    <property type="evidence" value="ECO:0007669"/>
    <property type="project" value="TreeGrafter"/>
</dbReference>
<keyword evidence="5" id="KW-0539">Nucleus</keyword>